<organism evidence="2 3">
    <name type="scientific">Actinomadura coerulea</name>
    <dbReference type="NCBI Taxonomy" id="46159"/>
    <lineage>
        <taxon>Bacteria</taxon>
        <taxon>Bacillati</taxon>
        <taxon>Actinomycetota</taxon>
        <taxon>Actinomycetes</taxon>
        <taxon>Streptosporangiales</taxon>
        <taxon>Thermomonosporaceae</taxon>
        <taxon>Actinomadura</taxon>
    </lineage>
</organism>
<name>A0A7X0G347_9ACTN</name>
<evidence type="ECO:0000313" key="3">
    <source>
        <dbReference type="Proteomes" id="UP000546324"/>
    </source>
</evidence>
<keyword evidence="3" id="KW-1185">Reference proteome</keyword>
<keyword evidence="1" id="KW-0732">Signal</keyword>
<comment type="caution">
    <text evidence="2">The sequence shown here is derived from an EMBL/GenBank/DDBJ whole genome shotgun (WGS) entry which is preliminary data.</text>
</comment>
<evidence type="ECO:0000313" key="2">
    <source>
        <dbReference type="EMBL" id="MBB6397526.1"/>
    </source>
</evidence>
<gene>
    <name evidence="2" type="ORF">BKA00_004440</name>
</gene>
<feature type="signal peptide" evidence="1">
    <location>
        <begin position="1"/>
        <end position="28"/>
    </location>
</feature>
<dbReference type="RefSeq" id="WP_185027909.1">
    <property type="nucleotide sequence ID" value="NZ_JACHMQ010000001.1"/>
</dbReference>
<feature type="chain" id="PRO_5031300194" evidence="1">
    <location>
        <begin position="29"/>
        <end position="371"/>
    </location>
</feature>
<dbReference type="AlphaFoldDB" id="A0A7X0G347"/>
<proteinExistence type="predicted"/>
<reference evidence="2 3" key="1">
    <citation type="submission" date="2020-08" db="EMBL/GenBank/DDBJ databases">
        <title>Sequencing the genomes of 1000 actinobacteria strains.</title>
        <authorList>
            <person name="Klenk H.-P."/>
        </authorList>
    </citation>
    <scope>NUCLEOTIDE SEQUENCE [LARGE SCALE GENOMIC DNA]</scope>
    <source>
        <strain evidence="2 3">DSM 43675</strain>
    </source>
</reference>
<sequence>MKRSRRLALFAGTTLALGAITAAGIAAAQPGEHRAASVAGAAATTWSLVQGSPGKDTGTSLSGLAPAPDGTLWAVGSQNSSVRKPILQRLNGGTWSNVALPASVGTYDFVAAASTSASNLWVGGLLNTSGDGHAVLHWNGTAWRTFKTPLSFQPRGIATTGADNAWAVSVLSAKHWNGTAWADTPIGIRSRAVAASSPNGVWAVGASTDGQPATARWNGTAWTTVPYPAVEGNLETGEVVPTLTDVYAASDDDVWAVGVAYLRNEAGKLFTRSLLGHWDGSKWTSTVGADGTSFTKVASDGAGGIWAYDGKGTMHHRTAAGVWTTATLTQPAGTTIAVGGMAVQPGTRTMWSVGWTTGAAGEADLAHWRGE</sequence>
<dbReference type="Proteomes" id="UP000546324">
    <property type="component" value="Unassembled WGS sequence"/>
</dbReference>
<protein>
    <submittedName>
        <fullName evidence="2">Uncharacterized protein</fullName>
    </submittedName>
</protein>
<dbReference type="EMBL" id="JACHMQ010000001">
    <property type="protein sequence ID" value="MBB6397526.1"/>
    <property type="molecule type" value="Genomic_DNA"/>
</dbReference>
<accession>A0A7X0G347</accession>
<evidence type="ECO:0000256" key="1">
    <source>
        <dbReference type="SAM" id="SignalP"/>
    </source>
</evidence>